<feature type="domain" description="Ribose-phosphate pyrophosphokinase N-terminal" evidence="14">
    <location>
        <begin position="2"/>
        <end position="108"/>
    </location>
</feature>
<dbReference type="GO" id="GO:0002189">
    <property type="term" value="C:ribose phosphate diphosphokinase complex"/>
    <property type="evidence" value="ECO:0007669"/>
    <property type="project" value="TreeGrafter"/>
</dbReference>
<keyword evidence="10" id="KW-0067">ATP-binding</keyword>
<comment type="function">
    <text evidence="1">Catalyzes the synthesis of phosphoribosylpyrophosphate (PRPP) that is essential for nucleotide synthesis.</text>
</comment>
<dbReference type="InterPro" id="IPR029099">
    <property type="entry name" value="Pribosyltran_N"/>
</dbReference>
<dbReference type="GO" id="GO:0016301">
    <property type="term" value="F:kinase activity"/>
    <property type="evidence" value="ECO:0007669"/>
    <property type="project" value="UniProtKB-KW"/>
</dbReference>
<keyword evidence="9" id="KW-0418">Kinase</keyword>
<dbReference type="GO" id="GO:0000287">
    <property type="term" value="F:magnesium ion binding"/>
    <property type="evidence" value="ECO:0007669"/>
    <property type="project" value="InterPro"/>
</dbReference>
<comment type="caution">
    <text evidence="15">The sequence shown here is derived from an EMBL/GenBank/DDBJ whole genome shotgun (WGS) entry which is preliminary data.</text>
</comment>
<dbReference type="EMBL" id="CAJNOK010000057">
    <property type="protein sequence ID" value="CAF0726092.1"/>
    <property type="molecule type" value="Genomic_DNA"/>
</dbReference>
<evidence type="ECO:0000256" key="6">
    <source>
        <dbReference type="ARBA" id="ARBA00022723"/>
    </source>
</evidence>
<dbReference type="FunFam" id="3.40.50.2020:FF:000007">
    <property type="entry name" value="Ribose-phosphate pyrophosphokinase"/>
    <property type="match status" value="1"/>
</dbReference>
<dbReference type="GO" id="GO:0009156">
    <property type="term" value="P:ribonucleoside monophosphate biosynthetic process"/>
    <property type="evidence" value="ECO:0007669"/>
    <property type="project" value="InterPro"/>
</dbReference>
<evidence type="ECO:0000313" key="16">
    <source>
        <dbReference type="EMBL" id="CAF3499596.1"/>
    </source>
</evidence>
<evidence type="ECO:0000256" key="2">
    <source>
        <dbReference type="ARBA" id="ARBA00004996"/>
    </source>
</evidence>
<comment type="catalytic activity">
    <reaction evidence="13">
        <text>D-ribose 5-phosphate + ATP = 5-phospho-alpha-D-ribose 1-diphosphate + AMP + H(+)</text>
        <dbReference type="Rhea" id="RHEA:15609"/>
        <dbReference type="ChEBI" id="CHEBI:15378"/>
        <dbReference type="ChEBI" id="CHEBI:30616"/>
        <dbReference type="ChEBI" id="CHEBI:58017"/>
        <dbReference type="ChEBI" id="CHEBI:78346"/>
        <dbReference type="ChEBI" id="CHEBI:456215"/>
        <dbReference type="EC" id="2.7.6.1"/>
    </reaction>
</comment>
<evidence type="ECO:0000256" key="8">
    <source>
        <dbReference type="ARBA" id="ARBA00022741"/>
    </source>
</evidence>
<evidence type="ECO:0000313" key="17">
    <source>
        <dbReference type="Proteomes" id="UP000677228"/>
    </source>
</evidence>
<keyword evidence="7" id="KW-0545">Nucleotide biosynthesis</keyword>
<evidence type="ECO:0000256" key="7">
    <source>
        <dbReference type="ARBA" id="ARBA00022727"/>
    </source>
</evidence>
<dbReference type="PANTHER" id="PTHR10210">
    <property type="entry name" value="RIBOSE-PHOSPHATE DIPHOSPHOKINASE FAMILY MEMBER"/>
    <property type="match status" value="1"/>
</dbReference>
<evidence type="ECO:0000256" key="11">
    <source>
        <dbReference type="ARBA" id="ARBA00022842"/>
    </source>
</evidence>
<organism evidence="15 17">
    <name type="scientific">Didymodactylos carnosus</name>
    <dbReference type="NCBI Taxonomy" id="1234261"/>
    <lineage>
        <taxon>Eukaryota</taxon>
        <taxon>Metazoa</taxon>
        <taxon>Spiralia</taxon>
        <taxon>Gnathifera</taxon>
        <taxon>Rotifera</taxon>
        <taxon>Eurotatoria</taxon>
        <taxon>Bdelloidea</taxon>
        <taxon>Philodinida</taxon>
        <taxon>Philodinidae</taxon>
        <taxon>Didymodactylos</taxon>
    </lineage>
</organism>
<dbReference type="Proteomes" id="UP000682733">
    <property type="component" value="Unassembled WGS sequence"/>
</dbReference>
<dbReference type="GO" id="GO:0005737">
    <property type="term" value="C:cytoplasm"/>
    <property type="evidence" value="ECO:0007669"/>
    <property type="project" value="TreeGrafter"/>
</dbReference>
<dbReference type="GO" id="GO:0005524">
    <property type="term" value="F:ATP binding"/>
    <property type="evidence" value="ECO:0007669"/>
    <property type="project" value="UniProtKB-KW"/>
</dbReference>
<reference evidence="15" key="1">
    <citation type="submission" date="2021-02" db="EMBL/GenBank/DDBJ databases">
        <authorList>
            <person name="Nowell W R."/>
        </authorList>
    </citation>
    <scope>NUCLEOTIDE SEQUENCE</scope>
</reference>
<dbReference type="Proteomes" id="UP000677228">
    <property type="component" value="Unassembled WGS sequence"/>
</dbReference>
<keyword evidence="11" id="KW-0460">Magnesium</keyword>
<dbReference type="SUPFAM" id="SSF53271">
    <property type="entry name" value="PRTase-like"/>
    <property type="match status" value="1"/>
</dbReference>
<dbReference type="InterPro" id="IPR005946">
    <property type="entry name" value="Rib-P_diPkinase"/>
</dbReference>
<dbReference type="Gene3D" id="3.40.50.2020">
    <property type="match status" value="2"/>
</dbReference>
<keyword evidence="5" id="KW-0808">Transferase</keyword>
<comment type="similarity">
    <text evidence="3">Belongs to the ribose-phosphate pyrophosphokinase family.</text>
</comment>
<dbReference type="InterPro" id="IPR000836">
    <property type="entry name" value="PRTase_dom"/>
</dbReference>
<comment type="subunit">
    <text evidence="12">Homodimer. The active form is probably a hexamer composed of 3 homodimers.</text>
</comment>
<dbReference type="Pfam" id="PF14572">
    <property type="entry name" value="Pribosyl_synth"/>
    <property type="match status" value="1"/>
</dbReference>
<evidence type="ECO:0000256" key="3">
    <source>
        <dbReference type="ARBA" id="ARBA00006478"/>
    </source>
</evidence>
<dbReference type="CDD" id="cd06223">
    <property type="entry name" value="PRTases_typeI"/>
    <property type="match status" value="1"/>
</dbReference>
<dbReference type="SMART" id="SM01400">
    <property type="entry name" value="Pribosyltran_N"/>
    <property type="match status" value="1"/>
</dbReference>
<dbReference type="InterPro" id="IPR029057">
    <property type="entry name" value="PRTase-like"/>
</dbReference>
<name>A0A8S2CN91_9BILA</name>
<evidence type="ECO:0000256" key="12">
    <source>
        <dbReference type="ARBA" id="ARBA00026067"/>
    </source>
</evidence>
<dbReference type="Pfam" id="PF13793">
    <property type="entry name" value="Pribosyltran_N"/>
    <property type="match status" value="1"/>
</dbReference>
<dbReference type="EMBL" id="CAJOBA010000057">
    <property type="protein sequence ID" value="CAF3499596.1"/>
    <property type="molecule type" value="Genomic_DNA"/>
</dbReference>
<keyword evidence="6" id="KW-0479">Metal-binding</keyword>
<sequence length="312" mass="34627">MHLAEFVRKKLKLEDCAIDVRRFQDGELTSTVNRTVRNKSVYLVQSTSQPVNENLMELLIATDMLKRASASSITVIIPYFGYARQDRKSNGREPITARLVANLIETAGATRVILMDIHSEQAQGFFNIPVDSLRANAILMKTFLAENNSRNLAIVSPDYGGVNRARRVAEQFNLPLAIIDKRRPRPNEVEVSNVLGKVEGKHCLIIDDIIDTGRTIVQAAALLKQKGAVAVYVMATHGVFSGEAPNVLNDAIDQGLISRIIISNSIPQPQKRIKKLVVAELGNFFSEVILAHETHSSVSEIYGKHSYKRNRG</sequence>
<dbReference type="GO" id="GO:0004749">
    <property type="term" value="F:ribose phosphate diphosphokinase activity"/>
    <property type="evidence" value="ECO:0007669"/>
    <property type="project" value="UniProtKB-EC"/>
</dbReference>
<evidence type="ECO:0000313" key="15">
    <source>
        <dbReference type="EMBL" id="CAF0726092.1"/>
    </source>
</evidence>
<dbReference type="InterPro" id="IPR000842">
    <property type="entry name" value="PRib_PP_synth_CS"/>
</dbReference>
<evidence type="ECO:0000256" key="1">
    <source>
        <dbReference type="ARBA" id="ARBA00003018"/>
    </source>
</evidence>
<dbReference type="GO" id="GO:0006015">
    <property type="term" value="P:5-phosphoribose 1-diphosphate biosynthetic process"/>
    <property type="evidence" value="ECO:0007669"/>
    <property type="project" value="TreeGrafter"/>
</dbReference>
<dbReference type="NCBIfam" id="NF002320">
    <property type="entry name" value="PRK01259.1"/>
    <property type="match status" value="1"/>
</dbReference>
<keyword evidence="8" id="KW-0547">Nucleotide-binding</keyword>
<dbReference type="AlphaFoldDB" id="A0A8S2CN91"/>
<comment type="pathway">
    <text evidence="2">Metabolic intermediate biosynthesis; 5-phospho-alpha-D-ribose 1-diphosphate biosynthesis; 5-phospho-alpha-D-ribose 1-diphosphate from D-ribose 5-phosphate (route I): step 1/1.</text>
</comment>
<dbReference type="PROSITE" id="PS00114">
    <property type="entry name" value="PRPP_SYNTHASE"/>
    <property type="match status" value="1"/>
</dbReference>
<dbReference type="EC" id="2.7.6.1" evidence="4"/>
<evidence type="ECO:0000256" key="10">
    <source>
        <dbReference type="ARBA" id="ARBA00022840"/>
    </source>
</evidence>
<evidence type="ECO:0000259" key="14">
    <source>
        <dbReference type="Pfam" id="PF13793"/>
    </source>
</evidence>
<protein>
    <recommendedName>
        <fullName evidence="4">ribose-phosphate diphosphokinase</fullName>
        <ecNumber evidence="4">2.7.6.1</ecNumber>
    </recommendedName>
</protein>
<proteinExistence type="inferred from homology"/>
<dbReference type="GO" id="GO:0006164">
    <property type="term" value="P:purine nucleotide biosynthetic process"/>
    <property type="evidence" value="ECO:0007669"/>
    <property type="project" value="TreeGrafter"/>
</dbReference>
<gene>
    <name evidence="15" type="ORF">OVA965_LOCUS441</name>
    <name evidence="16" type="ORF">TMI583_LOCUS441</name>
</gene>
<dbReference type="NCBIfam" id="TIGR01251">
    <property type="entry name" value="ribP_PPkin"/>
    <property type="match status" value="1"/>
</dbReference>
<accession>A0A8S2CN91</accession>
<dbReference type="PANTHER" id="PTHR10210:SF41">
    <property type="entry name" value="RIBOSE-PHOSPHATE PYROPHOSPHOKINASE 1, CHLOROPLASTIC"/>
    <property type="match status" value="1"/>
</dbReference>
<evidence type="ECO:0000256" key="4">
    <source>
        <dbReference type="ARBA" id="ARBA00013247"/>
    </source>
</evidence>
<evidence type="ECO:0000256" key="9">
    <source>
        <dbReference type="ARBA" id="ARBA00022777"/>
    </source>
</evidence>
<evidence type="ECO:0000256" key="13">
    <source>
        <dbReference type="ARBA" id="ARBA00049535"/>
    </source>
</evidence>
<evidence type="ECO:0000256" key="5">
    <source>
        <dbReference type="ARBA" id="ARBA00022679"/>
    </source>
</evidence>